<evidence type="ECO:0008006" key="3">
    <source>
        <dbReference type="Google" id="ProtNLM"/>
    </source>
</evidence>
<name>A0AA97EK68_9FLAO</name>
<dbReference type="Gene3D" id="1.10.3680.10">
    <property type="entry name" value="TerB-like"/>
    <property type="match status" value="1"/>
</dbReference>
<proteinExistence type="predicted"/>
<evidence type="ECO:0000313" key="1">
    <source>
        <dbReference type="EMBL" id="WOD42956.1"/>
    </source>
</evidence>
<organism evidence="1 2">
    <name type="scientific">Hwangdonia lutea</name>
    <dbReference type="NCBI Taxonomy" id="3075823"/>
    <lineage>
        <taxon>Bacteria</taxon>
        <taxon>Pseudomonadati</taxon>
        <taxon>Bacteroidota</taxon>
        <taxon>Flavobacteriia</taxon>
        <taxon>Flavobacteriales</taxon>
        <taxon>Flavobacteriaceae</taxon>
        <taxon>Hwangdonia</taxon>
    </lineage>
</organism>
<dbReference type="AlphaFoldDB" id="A0AA97EK68"/>
<dbReference type="Proteomes" id="UP001302486">
    <property type="component" value="Chromosome"/>
</dbReference>
<sequence>METNNKTLINFYKNLGKLYYAIASADKKVEDQERNTLKEIVKKHWLNVDVFKGANQIDAAYQIEIIFDWLNNENKIDAKTCFKQFIAYKDEQKHLFTNKIKRLILKTASEIAHAFSGINKSELIMLAKLDMALKKP</sequence>
<dbReference type="KEGG" id="hws:RNZ46_13255"/>
<keyword evidence="2" id="KW-1185">Reference proteome</keyword>
<dbReference type="RefSeq" id="WP_316982646.1">
    <property type="nucleotide sequence ID" value="NZ_CP136521.1"/>
</dbReference>
<gene>
    <name evidence="1" type="ORF">RNZ46_13255</name>
</gene>
<dbReference type="InterPro" id="IPR029024">
    <property type="entry name" value="TerB-like"/>
</dbReference>
<reference evidence="2" key="1">
    <citation type="submission" date="2024-06" db="EMBL/GenBank/DDBJ databases">
        <title>Hwangdonia haimaensis gen. nov., sp. nov., a member of the family Flavobacteriaceae isolated from the haima cold seep.</title>
        <authorList>
            <person name="Li J."/>
        </authorList>
    </citation>
    <scope>NUCLEOTIDE SEQUENCE [LARGE SCALE GENOMIC DNA]</scope>
    <source>
        <strain evidence="2">SCSIO 19198</strain>
    </source>
</reference>
<protein>
    <recommendedName>
        <fullName evidence="3">Co-chaperone DjlA N-terminal domain-containing protein</fullName>
    </recommendedName>
</protein>
<accession>A0AA97EK68</accession>
<dbReference type="EMBL" id="CP136521">
    <property type="protein sequence ID" value="WOD42956.1"/>
    <property type="molecule type" value="Genomic_DNA"/>
</dbReference>
<dbReference type="SUPFAM" id="SSF158682">
    <property type="entry name" value="TerB-like"/>
    <property type="match status" value="1"/>
</dbReference>
<evidence type="ECO:0000313" key="2">
    <source>
        <dbReference type="Proteomes" id="UP001302486"/>
    </source>
</evidence>